<evidence type="ECO:0000313" key="9">
    <source>
        <dbReference type="EMBL" id="SEH07486.1"/>
    </source>
</evidence>
<dbReference type="Gene3D" id="1.10.760.10">
    <property type="entry name" value="Cytochrome c-like domain"/>
    <property type="match status" value="1"/>
</dbReference>
<keyword evidence="5 6" id="KW-0408">Iron</keyword>
<dbReference type="InterPro" id="IPR036909">
    <property type="entry name" value="Cyt_c-like_dom_sf"/>
</dbReference>
<keyword evidence="3 6" id="KW-0479">Metal-binding</keyword>
<keyword evidence="2 6" id="KW-0349">Heme</keyword>
<keyword evidence="7" id="KW-0732">Signal</keyword>
<evidence type="ECO:0000256" key="3">
    <source>
        <dbReference type="ARBA" id="ARBA00022723"/>
    </source>
</evidence>
<dbReference type="PANTHER" id="PTHR11961">
    <property type="entry name" value="CYTOCHROME C"/>
    <property type="match status" value="1"/>
</dbReference>
<dbReference type="EMBL" id="FMSV02000531">
    <property type="protein sequence ID" value="SEH07486.1"/>
    <property type="molecule type" value="Genomic_DNA"/>
</dbReference>
<feature type="signal peptide" evidence="7">
    <location>
        <begin position="1"/>
        <end position="24"/>
    </location>
</feature>
<keyword evidence="4" id="KW-0249">Electron transport</keyword>
<evidence type="ECO:0000256" key="1">
    <source>
        <dbReference type="ARBA" id="ARBA00022448"/>
    </source>
</evidence>
<evidence type="ECO:0000259" key="8">
    <source>
        <dbReference type="PROSITE" id="PS51007"/>
    </source>
</evidence>
<organism evidence="9 10">
    <name type="scientific">Candidatus Venteria ishoeyi</name>
    <dbReference type="NCBI Taxonomy" id="1899563"/>
    <lineage>
        <taxon>Bacteria</taxon>
        <taxon>Pseudomonadati</taxon>
        <taxon>Pseudomonadota</taxon>
        <taxon>Gammaproteobacteria</taxon>
        <taxon>Thiotrichales</taxon>
        <taxon>Thiotrichaceae</taxon>
        <taxon>Venteria</taxon>
    </lineage>
</organism>
<protein>
    <submittedName>
        <fullName evidence="9">Cytochrome c-550</fullName>
    </submittedName>
</protein>
<dbReference type="InterPro" id="IPR009056">
    <property type="entry name" value="Cyt_c-like_dom"/>
</dbReference>
<evidence type="ECO:0000256" key="7">
    <source>
        <dbReference type="SAM" id="SignalP"/>
    </source>
</evidence>
<keyword evidence="10" id="KW-1185">Reference proteome</keyword>
<evidence type="ECO:0000313" key="10">
    <source>
        <dbReference type="Proteomes" id="UP000236724"/>
    </source>
</evidence>
<dbReference type="Proteomes" id="UP000236724">
    <property type="component" value="Unassembled WGS sequence"/>
</dbReference>
<dbReference type="InterPro" id="IPR002327">
    <property type="entry name" value="Cyt_c_1A/1B"/>
</dbReference>
<evidence type="ECO:0000256" key="2">
    <source>
        <dbReference type="ARBA" id="ARBA00022617"/>
    </source>
</evidence>
<gene>
    <name evidence="9" type="primary">cycA_4</name>
    <name evidence="9" type="ORF">MBHS_03361</name>
</gene>
<dbReference type="PRINTS" id="PR00604">
    <property type="entry name" value="CYTCHRMECIAB"/>
</dbReference>
<keyword evidence="1" id="KW-0813">Transport</keyword>
<dbReference type="GO" id="GO:0020037">
    <property type="term" value="F:heme binding"/>
    <property type="evidence" value="ECO:0007669"/>
    <property type="project" value="InterPro"/>
</dbReference>
<evidence type="ECO:0000256" key="6">
    <source>
        <dbReference type="PROSITE-ProRule" id="PRU00433"/>
    </source>
</evidence>
<evidence type="ECO:0000256" key="4">
    <source>
        <dbReference type="ARBA" id="ARBA00022982"/>
    </source>
</evidence>
<dbReference type="PROSITE" id="PS51007">
    <property type="entry name" value="CYTC"/>
    <property type="match status" value="1"/>
</dbReference>
<name>A0A1H6FE95_9GAMM</name>
<dbReference type="GO" id="GO:0009055">
    <property type="term" value="F:electron transfer activity"/>
    <property type="evidence" value="ECO:0007669"/>
    <property type="project" value="InterPro"/>
</dbReference>
<dbReference type="Pfam" id="PF00034">
    <property type="entry name" value="Cytochrom_C"/>
    <property type="match status" value="1"/>
</dbReference>
<feature type="chain" id="PRO_5014660548" evidence="7">
    <location>
        <begin position="25"/>
        <end position="129"/>
    </location>
</feature>
<sequence length="129" mass="14252">MKQPALYILTILLSLSLISNNALAGDARKGKHVAQKCVACHDLTQQKKNKVGPYLWGIVGRPAGKVPGYRYSKAHLSAANKKGIFWDEVTLRVYLNNPKVFIPGNKTAFAGIKREIDLDNLVTYLSSLK</sequence>
<dbReference type="SUPFAM" id="SSF46626">
    <property type="entry name" value="Cytochrome c"/>
    <property type="match status" value="1"/>
</dbReference>
<dbReference type="OrthoDB" id="9805828at2"/>
<proteinExistence type="predicted"/>
<dbReference type="AlphaFoldDB" id="A0A1H6FE95"/>
<dbReference type="GO" id="GO:0046872">
    <property type="term" value="F:metal ion binding"/>
    <property type="evidence" value="ECO:0007669"/>
    <property type="project" value="UniProtKB-KW"/>
</dbReference>
<evidence type="ECO:0000256" key="5">
    <source>
        <dbReference type="ARBA" id="ARBA00023004"/>
    </source>
</evidence>
<accession>A0A1H6FE95</accession>
<reference evidence="9 10" key="1">
    <citation type="submission" date="2016-10" db="EMBL/GenBank/DDBJ databases">
        <authorList>
            <person name="de Groot N.N."/>
        </authorList>
    </citation>
    <scope>NUCLEOTIDE SEQUENCE [LARGE SCALE GENOMIC DNA]</scope>
    <source>
        <strain evidence="9">MBHS1</strain>
    </source>
</reference>
<feature type="domain" description="Cytochrome c" evidence="8">
    <location>
        <begin position="25"/>
        <end position="129"/>
    </location>
</feature>
<dbReference type="RefSeq" id="WP_103921132.1">
    <property type="nucleotide sequence ID" value="NZ_FMSV02000531.1"/>
</dbReference>